<dbReference type="EMBL" id="AK359998">
    <property type="protein sequence ID" value="BAJ91207.1"/>
    <property type="molecule type" value="mRNA"/>
</dbReference>
<organism evidence="2">
    <name type="scientific">Hordeum vulgare subsp. vulgare</name>
    <name type="common">Domesticated barley</name>
    <dbReference type="NCBI Taxonomy" id="112509"/>
    <lineage>
        <taxon>Eukaryota</taxon>
        <taxon>Viridiplantae</taxon>
        <taxon>Streptophyta</taxon>
        <taxon>Embryophyta</taxon>
        <taxon>Tracheophyta</taxon>
        <taxon>Spermatophyta</taxon>
        <taxon>Magnoliopsida</taxon>
        <taxon>Liliopsida</taxon>
        <taxon>Poales</taxon>
        <taxon>Poaceae</taxon>
        <taxon>BOP clade</taxon>
        <taxon>Pooideae</taxon>
        <taxon>Triticodae</taxon>
        <taxon>Triticeae</taxon>
        <taxon>Hordeinae</taxon>
        <taxon>Hordeum</taxon>
    </lineage>
</organism>
<evidence type="ECO:0000313" key="2">
    <source>
        <dbReference type="EMBL" id="BAJ91207.1"/>
    </source>
</evidence>
<evidence type="ECO:0000256" key="1">
    <source>
        <dbReference type="SAM" id="MobiDB-lite"/>
    </source>
</evidence>
<name>F2D7Y6_HORVV</name>
<dbReference type="AlphaFoldDB" id="F2D7Y6"/>
<evidence type="ECO:0000313" key="3">
    <source>
        <dbReference type="EMBL" id="BAJ97998.1"/>
    </source>
</evidence>
<feature type="region of interest" description="Disordered" evidence="1">
    <location>
        <begin position="31"/>
        <end position="75"/>
    </location>
</feature>
<sequence length="75" mass="8319">MRCPTHPLHPSSFFPVSPLSHLVHPSVSLLPQEQQQAMAASQISSSSRRHRESAPLGRIRQSQSPADRSLQDLPE</sequence>
<feature type="compositionally biased region" description="Low complexity" evidence="1">
    <location>
        <begin position="31"/>
        <end position="46"/>
    </location>
</feature>
<proteinExistence type="evidence at transcript level"/>
<reference evidence="2" key="1">
    <citation type="journal article" date="2011" name="Plant Physiol.">
        <title>Comprehensive sequence analysis of 24,783 barley full-length cDNAs derived from 12 clone libraries.</title>
        <authorList>
            <person name="Matsumoto T."/>
            <person name="Tanaka T."/>
            <person name="Sakai H."/>
            <person name="Amano N."/>
            <person name="Kanamori H."/>
            <person name="Kurita K."/>
            <person name="Kikuta A."/>
            <person name="Kamiya K."/>
            <person name="Yamamoto M."/>
            <person name="Ikawa H."/>
            <person name="Fujii N."/>
            <person name="Hori K."/>
            <person name="Itoh T."/>
            <person name="Sato K."/>
        </authorList>
    </citation>
    <scope>NUCLEOTIDE SEQUENCE</scope>
    <source>
        <tissue evidence="2">Leaf</tissue>
        <tissue evidence="3">Shoot and root</tissue>
    </source>
</reference>
<dbReference type="EMBL" id="AK366795">
    <property type="protein sequence ID" value="BAJ97998.1"/>
    <property type="molecule type" value="mRNA"/>
</dbReference>
<protein>
    <submittedName>
        <fullName evidence="2">Predicted protein</fullName>
    </submittedName>
</protein>
<accession>F2D7Y6</accession>